<keyword evidence="2" id="KW-1185">Reference proteome</keyword>
<evidence type="ECO:0000313" key="1">
    <source>
        <dbReference type="EMBL" id="MDG4714336.1"/>
    </source>
</evidence>
<reference evidence="1 2" key="1">
    <citation type="submission" date="2023-03" db="EMBL/GenBank/DDBJ databases">
        <title>Strain YYF002 represents a novel species in the genus Winogradskyella isolated from seawater.</title>
        <authorList>
            <person name="Fu Z.-Y."/>
        </authorList>
    </citation>
    <scope>NUCLEOTIDE SEQUENCE [LARGE SCALE GENOMIC DNA]</scope>
    <source>
        <strain evidence="1 2">YYF002</strain>
    </source>
</reference>
<dbReference type="RefSeq" id="WP_278003828.1">
    <property type="nucleotide sequence ID" value="NZ_JARSBN010000001.1"/>
</dbReference>
<dbReference type="Proteomes" id="UP001529085">
    <property type="component" value="Unassembled WGS sequence"/>
</dbReference>
<protein>
    <submittedName>
        <fullName evidence="1">Uncharacterized protein</fullName>
    </submittedName>
</protein>
<comment type="caution">
    <text evidence="1">The sequence shown here is derived from an EMBL/GenBank/DDBJ whole genome shotgun (WGS) entry which is preliminary data.</text>
</comment>
<accession>A0ABT6FX19</accession>
<gene>
    <name evidence="1" type="ORF">P7122_00500</name>
</gene>
<dbReference type="EMBL" id="JARSBN010000001">
    <property type="protein sequence ID" value="MDG4714336.1"/>
    <property type="molecule type" value="Genomic_DNA"/>
</dbReference>
<proteinExistence type="predicted"/>
<sequence>MANPLFITIVIVAAILVYLQNRKKYQSHFYENLPTNQLYAELVGLINSILEYQNETSKFTFSGFEDHSDLLEKMANLKNELKAHNPNAVFELKEYFNINGNFKQLADLNNWKIEYNKLYERFFLIFETLEKREF</sequence>
<name>A0ABT6FX19_9FLAO</name>
<organism evidence="1 2">
    <name type="scientific">Winogradskyella marincola</name>
    <dbReference type="NCBI Taxonomy" id="3037795"/>
    <lineage>
        <taxon>Bacteria</taxon>
        <taxon>Pseudomonadati</taxon>
        <taxon>Bacteroidota</taxon>
        <taxon>Flavobacteriia</taxon>
        <taxon>Flavobacteriales</taxon>
        <taxon>Flavobacteriaceae</taxon>
        <taxon>Winogradskyella</taxon>
    </lineage>
</organism>
<evidence type="ECO:0000313" key="2">
    <source>
        <dbReference type="Proteomes" id="UP001529085"/>
    </source>
</evidence>